<name>A0A9P6RIM9_9FUNG</name>
<protein>
    <submittedName>
        <fullName evidence="3">Uncharacterized protein</fullName>
    </submittedName>
</protein>
<feature type="signal peptide" evidence="2">
    <location>
        <begin position="1"/>
        <end position="22"/>
    </location>
</feature>
<dbReference type="AlphaFoldDB" id="A0A9P6RIM9"/>
<feature type="compositionally biased region" description="Acidic residues" evidence="1">
    <location>
        <begin position="178"/>
        <end position="188"/>
    </location>
</feature>
<accession>A0A9P6RIM9</accession>
<organism evidence="3 4">
    <name type="scientific">Linnemannia gamsii</name>
    <dbReference type="NCBI Taxonomy" id="64522"/>
    <lineage>
        <taxon>Eukaryota</taxon>
        <taxon>Fungi</taxon>
        <taxon>Fungi incertae sedis</taxon>
        <taxon>Mucoromycota</taxon>
        <taxon>Mortierellomycotina</taxon>
        <taxon>Mortierellomycetes</taxon>
        <taxon>Mortierellales</taxon>
        <taxon>Mortierellaceae</taxon>
        <taxon>Linnemannia</taxon>
    </lineage>
</organism>
<keyword evidence="2" id="KW-0732">Signal</keyword>
<evidence type="ECO:0000313" key="4">
    <source>
        <dbReference type="Proteomes" id="UP000823405"/>
    </source>
</evidence>
<proteinExistence type="predicted"/>
<feature type="region of interest" description="Disordered" evidence="1">
    <location>
        <begin position="178"/>
        <end position="210"/>
    </location>
</feature>
<gene>
    <name evidence="3" type="ORF">BGZ97_012109</name>
</gene>
<comment type="caution">
    <text evidence="3">The sequence shown here is derived from an EMBL/GenBank/DDBJ whole genome shotgun (WGS) entry which is preliminary data.</text>
</comment>
<evidence type="ECO:0000313" key="3">
    <source>
        <dbReference type="EMBL" id="KAG0321118.1"/>
    </source>
</evidence>
<dbReference type="OrthoDB" id="10555662at2759"/>
<reference evidence="3" key="1">
    <citation type="journal article" date="2020" name="Fungal Divers.">
        <title>Resolving the Mortierellaceae phylogeny through synthesis of multi-gene phylogenetics and phylogenomics.</title>
        <authorList>
            <person name="Vandepol N."/>
            <person name="Liber J."/>
            <person name="Desiro A."/>
            <person name="Na H."/>
            <person name="Kennedy M."/>
            <person name="Barry K."/>
            <person name="Grigoriev I.V."/>
            <person name="Miller A.N."/>
            <person name="O'Donnell K."/>
            <person name="Stajich J.E."/>
            <person name="Bonito G."/>
        </authorList>
    </citation>
    <scope>NUCLEOTIDE SEQUENCE</scope>
    <source>
        <strain evidence="3">NVP60</strain>
    </source>
</reference>
<evidence type="ECO:0000256" key="1">
    <source>
        <dbReference type="SAM" id="MobiDB-lite"/>
    </source>
</evidence>
<dbReference type="EMBL" id="JAAAIN010000076">
    <property type="protein sequence ID" value="KAG0321118.1"/>
    <property type="molecule type" value="Genomic_DNA"/>
</dbReference>
<keyword evidence="4" id="KW-1185">Reference proteome</keyword>
<sequence>MQLKTIFSALAAVLASTAAVAAASVAGTNAVDTNNEDLNDATSKIIVVPGGGYPHPRSPIYPGGRDPTIIIIQPYGPYGPYGSTLARRPGKRADEDNMAAKILPIPNPDYLTSSAIGRIRPFPKSVEDVDEDSKILLINPGAGPLSRYPPIVYPGYPIDGRKPPYLKRADIDAVADADAVEDENENEDVNYSKIFPPSPYWDPRRPHIMS</sequence>
<dbReference type="Proteomes" id="UP000823405">
    <property type="component" value="Unassembled WGS sequence"/>
</dbReference>
<evidence type="ECO:0000256" key="2">
    <source>
        <dbReference type="SAM" id="SignalP"/>
    </source>
</evidence>
<feature type="chain" id="PRO_5040213651" evidence="2">
    <location>
        <begin position="23"/>
        <end position="210"/>
    </location>
</feature>